<name>A0A427XWF2_9TREE</name>
<sequence length="254" mass="27004">MPLTSLSQGDTTDLKDAADALDKRAVATSDTLKDAAGPSDPGPKPLPLKDKDDLKKLNGAATQEGMYGGMVFGGLLTGLASTVKHPRITPNTLTLTFLLSSTMFSFAWTRHRIRAALGEQASVMAEHRLTRAPMGGTFLPDFATGDQTEVMEVDHRGAVHAVVPDSDPVPHFVGTGGLAVNDAAAAAAGDGRPPPEDVAKAREQRRIAAELRNLGTGSAERSRWTKGRGLAGEVEEEPEMRDTFMRPGVPRREV</sequence>
<comment type="caution">
    <text evidence="2">The sequence shown here is derived from an EMBL/GenBank/DDBJ whole genome shotgun (WGS) entry which is preliminary data.</text>
</comment>
<accession>A0A427XWF2</accession>
<dbReference type="OrthoDB" id="2563136at2759"/>
<gene>
    <name evidence="2" type="ORF">EHS24_006863</name>
</gene>
<evidence type="ECO:0000313" key="2">
    <source>
        <dbReference type="EMBL" id="RSH83199.1"/>
    </source>
</evidence>
<feature type="region of interest" description="Disordered" evidence="1">
    <location>
        <begin position="212"/>
        <end position="254"/>
    </location>
</feature>
<reference evidence="2 3" key="1">
    <citation type="submission" date="2018-11" db="EMBL/GenBank/DDBJ databases">
        <title>Genome sequence of Apiotrichum porosum DSM 27194.</title>
        <authorList>
            <person name="Aliyu H."/>
            <person name="Gorte O."/>
            <person name="Ochsenreither K."/>
        </authorList>
    </citation>
    <scope>NUCLEOTIDE SEQUENCE [LARGE SCALE GENOMIC DNA]</scope>
    <source>
        <strain evidence="2 3">DSM 27194</strain>
    </source>
</reference>
<dbReference type="Proteomes" id="UP000279236">
    <property type="component" value="Unassembled WGS sequence"/>
</dbReference>
<feature type="region of interest" description="Disordered" evidence="1">
    <location>
        <begin position="28"/>
        <end position="52"/>
    </location>
</feature>
<dbReference type="RefSeq" id="XP_028477151.1">
    <property type="nucleotide sequence ID" value="XM_028622259.1"/>
</dbReference>
<evidence type="ECO:0000313" key="3">
    <source>
        <dbReference type="Proteomes" id="UP000279236"/>
    </source>
</evidence>
<feature type="compositionally biased region" description="Basic and acidic residues" evidence="1">
    <location>
        <begin position="240"/>
        <end position="254"/>
    </location>
</feature>
<dbReference type="GeneID" id="39591406"/>
<dbReference type="AlphaFoldDB" id="A0A427XWF2"/>
<dbReference type="EMBL" id="RSCE01000004">
    <property type="protein sequence ID" value="RSH83199.1"/>
    <property type="molecule type" value="Genomic_DNA"/>
</dbReference>
<proteinExistence type="predicted"/>
<protein>
    <submittedName>
        <fullName evidence="2">Uncharacterized protein</fullName>
    </submittedName>
</protein>
<evidence type="ECO:0000256" key="1">
    <source>
        <dbReference type="SAM" id="MobiDB-lite"/>
    </source>
</evidence>
<organism evidence="2 3">
    <name type="scientific">Apiotrichum porosum</name>
    <dbReference type="NCBI Taxonomy" id="105984"/>
    <lineage>
        <taxon>Eukaryota</taxon>
        <taxon>Fungi</taxon>
        <taxon>Dikarya</taxon>
        <taxon>Basidiomycota</taxon>
        <taxon>Agaricomycotina</taxon>
        <taxon>Tremellomycetes</taxon>
        <taxon>Trichosporonales</taxon>
        <taxon>Trichosporonaceae</taxon>
        <taxon>Apiotrichum</taxon>
    </lineage>
</organism>
<keyword evidence="3" id="KW-1185">Reference proteome</keyword>